<evidence type="ECO:0000256" key="5">
    <source>
        <dbReference type="ARBA" id="ARBA00022840"/>
    </source>
</evidence>
<dbReference type="AlphaFoldDB" id="Q7PAK2"/>
<dbReference type="GO" id="GO:0004814">
    <property type="term" value="F:arginine-tRNA ligase activity"/>
    <property type="evidence" value="ECO:0007669"/>
    <property type="project" value="UniProtKB-UniRule"/>
</dbReference>
<dbReference type="InterPro" id="IPR014729">
    <property type="entry name" value="Rossmann-like_a/b/a_fold"/>
</dbReference>
<dbReference type="SMART" id="SM01016">
    <property type="entry name" value="Arg_tRNA_synt_N"/>
    <property type="match status" value="1"/>
</dbReference>
<keyword evidence="3 9" id="KW-0436">Ligase</keyword>
<dbReference type="Pfam" id="PF00750">
    <property type="entry name" value="tRNA-synt_1d"/>
    <property type="match status" value="1"/>
</dbReference>
<accession>Q7PAK2</accession>
<evidence type="ECO:0000313" key="14">
    <source>
        <dbReference type="Proteomes" id="UP000004455"/>
    </source>
</evidence>
<evidence type="ECO:0000259" key="12">
    <source>
        <dbReference type="SMART" id="SM01016"/>
    </source>
</evidence>
<dbReference type="CDD" id="cd00671">
    <property type="entry name" value="ArgRS_core"/>
    <property type="match status" value="1"/>
</dbReference>
<keyword evidence="6 9" id="KW-0648">Protein biosynthesis</keyword>
<evidence type="ECO:0000256" key="1">
    <source>
        <dbReference type="ARBA" id="ARBA00005594"/>
    </source>
</evidence>
<dbReference type="InterPro" id="IPR005148">
    <property type="entry name" value="Arg-tRNA-synth_N"/>
</dbReference>
<evidence type="ECO:0000256" key="6">
    <source>
        <dbReference type="ARBA" id="ARBA00022917"/>
    </source>
</evidence>
<dbReference type="Proteomes" id="UP000004455">
    <property type="component" value="Unassembled WGS sequence"/>
</dbReference>
<name>Q7PAK2_RICS2</name>
<dbReference type="PRINTS" id="PR01038">
    <property type="entry name" value="TRNASYNTHARG"/>
</dbReference>
<dbReference type="GO" id="GO:0005524">
    <property type="term" value="F:ATP binding"/>
    <property type="evidence" value="ECO:0007669"/>
    <property type="project" value="UniProtKB-UniRule"/>
</dbReference>
<dbReference type="Pfam" id="PF05746">
    <property type="entry name" value="DALR_1"/>
    <property type="match status" value="1"/>
</dbReference>
<dbReference type="HAMAP" id="MF_00123">
    <property type="entry name" value="Arg_tRNA_synth"/>
    <property type="match status" value="1"/>
</dbReference>
<keyword evidence="5 9" id="KW-0067">ATP-binding</keyword>
<reference evidence="13" key="1">
    <citation type="submission" date="2003-02" db="EMBL/GenBank/DDBJ databases">
        <authorList>
            <person name="Malek J.A."/>
            <person name="Eremeeva M.E."/>
            <person name="Dasch G.A."/>
        </authorList>
    </citation>
    <scope>NUCLEOTIDE SEQUENCE [LARGE SCALE GENOMIC DNA]</scope>
    <source>
        <strain evidence="13">246</strain>
    </source>
</reference>
<gene>
    <name evidence="9" type="primary">argS</name>
    <name evidence="13" type="ORF">rsib_orf616</name>
</gene>
<dbReference type="GO" id="GO:0006420">
    <property type="term" value="P:arginyl-tRNA aminoacylation"/>
    <property type="evidence" value="ECO:0007669"/>
    <property type="project" value="UniProtKB-UniRule"/>
</dbReference>
<comment type="catalytic activity">
    <reaction evidence="8 9">
        <text>tRNA(Arg) + L-arginine + ATP = L-arginyl-tRNA(Arg) + AMP + diphosphate</text>
        <dbReference type="Rhea" id="RHEA:20301"/>
        <dbReference type="Rhea" id="RHEA-COMP:9658"/>
        <dbReference type="Rhea" id="RHEA-COMP:9673"/>
        <dbReference type="ChEBI" id="CHEBI:30616"/>
        <dbReference type="ChEBI" id="CHEBI:32682"/>
        <dbReference type="ChEBI" id="CHEBI:33019"/>
        <dbReference type="ChEBI" id="CHEBI:78442"/>
        <dbReference type="ChEBI" id="CHEBI:78513"/>
        <dbReference type="ChEBI" id="CHEBI:456215"/>
        <dbReference type="EC" id="6.1.1.19"/>
    </reaction>
</comment>
<dbReference type="EMBL" id="AABW01000001">
    <property type="protein sequence ID" value="EAA25835.1"/>
    <property type="molecule type" value="Genomic_DNA"/>
</dbReference>
<dbReference type="SUPFAM" id="SSF52374">
    <property type="entry name" value="Nucleotidylyl transferase"/>
    <property type="match status" value="1"/>
</dbReference>
<comment type="subcellular location">
    <subcellularLocation>
        <location evidence="9">Cytoplasm</location>
    </subcellularLocation>
</comment>
<dbReference type="InterPro" id="IPR035684">
    <property type="entry name" value="ArgRS_core"/>
</dbReference>
<organism evidence="13 14">
    <name type="scientific">Rickettsia sibirica (strain ATCC VR-151 / 246)</name>
    <dbReference type="NCBI Taxonomy" id="272951"/>
    <lineage>
        <taxon>Bacteria</taxon>
        <taxon>Pseudomonadati</taxon>
        <taxon>Pseudomonadota</taxon>
        <taxon>Alphaproteobacteria</taxon>
        <taxon>Rickettsiales</taxon>
        <taxon>Rickettsiaceae</taxon>
        <taxon>Rickettsieae</taxon>
        <taxon>Rickettsia</taxon>
        <taxon>spotted fever group</taxon>
        <taxon>Rickettsia sibirica subgroup</taxon>
    </lineage>
</organism>
<comment type="caution">
    <text evidence="13">The sequence shown here is derived from an EMBL/GenBank/DDBJ whole genome shotgun (WGS) entry which is preliminary data.</text>
</comment>
<dbReference type="InterPro" id="IPR001278">
    <property type="entry name" value="Arg-tRNA-ligase"/>
</dbReference>
<feature type="domain" description="Arginyl tRNA synthetase N-terminal" evidence="12">
    <location>
        <begin position="5"/>
        <end position="89"/>
    </location>
</feature>
<dbReference type="GeneID" id="95361825"/>
<proteinExistence type="inferred from homology"/>
<dbReference type="SUPFAM" id="SSF55190">
    <property type="entry name" value="Arginyl-tRNA synthetase (ArgRS), N-terminal 'additional' domain"/>
    <property type="match status" value="1"/>
</dbReference>
<dbReference type="NCBIfam" id="TIGR00456">
    <property type="entry name" value="argS"/>
    <property type="match status" value="1"/>
</dbReference>
<comment type="similarity">
    <text evidence="1 9 10">Belongs to the class-I aminoacyl-tRNA synthetase family.</text>
</comment>
<dbReference type="InterPro" id="IPR008909">
    <property type="entry name" value="DALR_anticod-bd"/>
</dbReference>
<keyword evidence="14" id="KW-1185">Reference proteome</keyword>
<protein>
    <recommendedName>
        <fullName evidence="9">Arginine--tRNA ligase</fullName>
        <ecNumber evidence="9">6.1.1.19</ecNumber>
    </recommendedName>
    <alternativeName>
        <fullName evidence="9">Arginyl-tRNA synthetase</fullName>
        <shortName evidence="9">ArgRS</shortName>
    </alternativeName>
</protein>
<dbReference type="GO" id="GO:0005737">
    <property type="term" value="C:cytoplasm"/>
    <property type="evidence" value="ECO:0007669"/>
    <property type="project" value="UniProtKB-SubCell"/>
</dbReference>
<evidence type="ECO:0000256" key="9">
    <source>
        <dbReference type="HAMAP-Rule" id="MF_00123"/>
    </source>
</evidence>
<dbReference type="eggNOG" id="COG0018">
    <property type="taxonomic scope" value="Bacteria"/>
</dbReference>
<dbReference type="PANTHER" id="PTHR11956:SF5">
    <property type="entry name" value="ARGININE--TRNA LIGASE, CYTOPLASMIC"/>
    <property type="match status" value="1"/>
</dbReference>
<dbReference type="HOGENOM" id="CLU_006406_0_1_5"/>
<evidence type="ECO:0000256" key="7">
    <source>
        <dbReference type="ARBA" id="ARBA00023146"/>
    </source>
</evidence>
<comment type="subunit">
    <text evidence="9">Monomer.</text>
</comment>
<evidence type="ECO:0000259" key="11">
    <source>
        <dbReference type="SMART" id="SM00836"/>
    </source>
</evidence>
<dbReference type="EC" id="6.1.1.19" evidence="9"/>
<dbReference type="InterPro" id="IPR009080">
    <property type="entry name" value="tRNAsynth_Ia_anticodon-bd"/>
</dbReference>
<dbReference type="Gene3D" id="3.30.1360.70">
    <property type="entry name" value="Arginyl tRNA synthetase N-terminal domain"/>
    <property type="match status" value="1"/>
</dbReference>
<keyword evidence="7 9" id="KW-0030">Aminoacyl-tRNA synthetase</keyword>
<dbReference type="Gene3D" id="3.40.50.620">
    <property type="entry name" value="HUPs"/>
    <property type="match status" value="1"/>
</dbReference>
<keyword evidence="4 9" id="KW-0547">Nucleotide-binding</keyword>
<evidence type="ECO:0000256" key="8">
    <source>
        <dbReference type="ARBA" id="ARBA00049339"/>
    </source>
</evidence>
<dbReference type="SUPFAM" id="SSF47323">
    <property type="entry name" value="Anticodon-binding domain of a subclass of class I aminoacyl-tRNA synthetases"/>
    <property type="match status" value="1"/>
</dbReference>
<evidence type="ECO:0000256" key="10">
    <source>
        <dbReference type="RuleBase" id="RU363038"/>
    </source>
</evidence>
<feature type="short sequence motif" description="'HIGH' region" evidence="9">
    <location>
        <begin position="126"/>
        <end position="136"/>
    </location>
</feature>
<dbReference type="InterPro" id="IPR036695">
    <property type="entry name" value="Arg-tRNA-synth_N_sf"/>
</dbReference>
<dbReference type="InterPro" id="IPR001412">
    <property type="entry name" value="aa-tRNA-synth_I_CS"/>
</dbReference>
<dbReference type="PROSITE" id="PS00178">
    <property type="entry name" value="AA_TRNA_LIGASE_I"/>
    <property type="match status" value="1"/>
</dbReference>
<dbReference type="SMART" id="SM00836">
    <property type="entry name" value="DALR_1"/>
    <property type="match status" value="1"/>
</dbReference>
<sequence length="576" mass="65206">MNIFNQLKQDIIVASRQLYNNQEIANTATIEIPKDSFNGDLSSNIAMIIAAKESIAPREVALKFKEVLITLPYIASIEIAGPGFINFTIKADSWQASIKDILQHEEKFFEIDIDKSKNINIEYVSANPTGPMHIGHARGAVYGDVLARILQKVSYSVTKEYYVNDAGSQINDLVSTVLLRYKEALGEQITIPAGLYPGEYLIPLGQILAKEYGNKLLTMNYAERFKIIKSFAVEKMLDLNRKDLADLGIKHDIFFSEQSLHDKGEIEETVKLLERMGLIYEGTLPAPKGKIHEEWDNRVQKLFKSTKYGDSQDRPIEKADGSWSYFASDLAYAKDKIERGANHLIYVLGADHSGYVKRIEAIVKALGKEQVKVDVKICQLVNFVENGVPVKMSKRLGSFASVQDVNHEVGKDIIRFMMLTRQNDKPLDFDLVKVKEQSRENPIFYVQYAHVRTISILSKAKELMPESYNNFESGKYDLSLLSSEEEIEIIKLLASWTKTLEASAKYFEPHRIAFYLINLASKFHSMWNFGKENSDYRFVIESNKELTLARLALASAIQKVIASGLEVIGVEPMNKM</sequence>
<feature type="domain" description="DALR anticodon binding" evidence="11">
    <location>
        <begin position="446"/>
        <end position="576"/>
    </location>
</feature>
<evidence type="ECO:0000256" key="4">
    <source>
        <dbReference type="ARBA" id="ARBA00022741"/>
    </source>
</evidence>
<dbReference type="Pfam" id="PF03485">
    <property type="entry name" value="Arg_tRNA_synt_N"/>
    <property type="match status" value="1"/>
</dbReference>
<keyword evidence="2 9" id="KW-0963">Cytoplasm</keyword>
<dbReference type="RefSeq" id="WP_004996802.1">
    <property type="nucleotide sequence ID" value="NZ_AABW01000001.1"/>
</dbReference>
<evidence type="ECO:0000256" key="2">
    <source>
        <dbReference type="ARBA" id="ARBA00022490"/>
    </source>
</evidence>
<evidence type="ECO:0000313" key="13">
    <source>
        <dbReference type="EMBL" id="EAA25835.1"/>
    </source>
</evidence>
<dbReference type="Gene3D" id="1.10.730.10">
    <property type="entry name" value="Isoleucyl-tRNA Synthetase, Domain 1"/>
    <property type="match status" value="1"/>
</dbReference>
<dbReference type="PANTHER" id="PTHR11956">
    <property type="entry name" value="ARGINYL-TRNA SYNTHETASE"/>
    <property type="match status" value="1"/>
</dbReference>
<evidence type="ECO:0000256" key="3">
    <source>
        <dbReference type="ARBA" id="ARBA00022598"/>
    </source>
</evidence>